<dbReference type="SUPFAM" id="SSF55073">
    <property type="entry name" value="Nucleotide cyclase"/>
    <property type="match status" value="1"/>
</dbReference>
<dbReference type="PANTHER" id="PTHR43081">
    <property type="entry name" value="ADENYLATE CYCLASE, TERMINAL-DIFFERENTIATION SPECIFIC-RELATED"/>
    <property type="match status" value="1"/>
</dbReference>
<dbReference type="FunFam" id="3.30.70.1230:FF:000016">
    <property type="entry name" value="Adenylate/guanylate cyclase domain-containing protein"/>
    <property type="match status" value="1"/>
</dbReference>
<keyword evidence="3" id="KW-1003">Cell membrane</keyword>
<evidence type="ECO:0000256" key="7">
    <source>
        <dbReference type="SAM" id="Phobius"/>
    </source>
</evidence>
<feature type="transmembrane region" description="Helical" evidence="7">
    <location>
        <begin position="326"/>
        <end position="349"/>
    </location>
</feature>
<evidence type="ECO:0000256" key="5">
    <source>
        <dbReference type="ARBA" id="ARBA00022989"/>
    </source>
</evidence>
<protein>
    <submittedName>
        <fullName evidence="9">Adenylate cyclase</fullName>
    </submittedName>
</protein>
<dbReference type="KEGG" id="tye:THEYE_A2008"/>
<feature type="transmembrane region" description="Helical" evidence="7">
    <location>
        <begin position="18"/>
        <end position="34"/>
    </location>
</feature>
<dbReference type="CDD" id="cd07302">
    <property type="entry name" value="CHD"/>
    <property type="match status" value="1"/>
</dbReference>
<dbReference type="AlphaFoldDB" id="B5YIS3"/>
<dbReference type="PROSITE" id="PS50125">
    <property type="entry name" value="GUANYLATE_CYCLASE_2"/>
    <property type="match status" value="1"/>
</dbReference>
<dbReference type="InterPro" id="IPR007890">
    <property type="entry name" value="CHASE2"/>
</dbReference>
<dbReference type="Pfam" id="PF00211">
    <property type="entry name" value="Guanylate_cyc"/>
    <property type="match status" value="1"/>
</dbReference>
<dbReference type="GO" id="GO:0035556">
    <property type="term" value="P:intracellular signal transduction"/>
    <property type="evidence" value="ECO:0007669"/>
    <property type="project" value="InterPro"/>
</dbReference>
<dbReference type="InterPro" id="IPR050697">
    <property type="entry name" value="Adenylyl/Guanylyl_Cyclase_3/4"/>
</dbReference>
<keyword evidence="10" id="KW-1185">Reference proteome</keyword>
<dbReference type="PANTHER" id="PTHR43081:SF1">
    <property type="entry name" value="ADENYLATE CYCLASE, TERMINAL-DIFFERENTIATION SPECIFIC"/>
    <property type="match status" value="1"/>
</dbReference>
<dbReference type="STRING" id="289376.THEYE_A2008"/>
<comment type="subcellular location">
    <subcellularLocation>
        <location evidence="1">Cell envelope</location>
    </subcellularLocation>
</comment>
<dbReference type="InterPro" id="IPR029787">
    <property type="entry name" value="Nucleotide_cyclase"/>
</dbReference>
<name>B5YIS3_THEYD</name>
<keyword evidence="6 7" id="KW-0472">Membrane</keyword>
<proteinExistence type="inferred from homology"/>
<evidence type="ECO:0000313" key="10">
    <source>
        <dbReference type="Proteomes" id="UP000000718"/>
    </source>
</evidence>
<sequence>MDINKLIQLLRAQKNKETIVSVFIVIIFLVLFYIKPYPFELVDMKIYDLFFHLRGQETPPKSVVIAAIDEASLEKFGRWPWSRDKIAKVIDKLSELEAAVITFDIILSEHEQNDRVLADSISKAGNVILPVVFFFNENAPEELTIISSAFPVLNTQNLKRYHPISSKNVLVCQKILAENAAGFGHINMFPDPDGTIRWEVLFIEYYGYMIPSLSLKTVSMYLGIPPEKQAIDANRGVYLGKRYIPTDPWGRFLIPYYGGNETFKHISIVDILEDKVKKEDIENKIVIVGATAVGIYDLRVTPLSSVLPGVEKHANVVAAIIDGKTLLPASSFLVSLLIFLSGIISILFYKKLKAGYSMIVLMSLLVIVFSISFVFFKNGIWLSIVYISGNLVTQFLTTITIKYAYSEKEARQIKKIFSSYVTEKIVNELIKNPSMAKLGGARREVTVLFSDIRDFTTLSEKLPPEKVVEILNEYFSTMAEIIFKWEGTLDKFMGDAIMVFWGAPLPQNDHPEKALKCAIEMISKLRYLHSKWKAENKPLLKIGIGISTGEVLVGNIGAEGKKMDYTVIGDHVNLACRLEKLNKQFDSEILISEFTYERMKETIDSEYLDSIYVEELGTILVKGKETPVKIFKVSLR</sequence>
<comment type="similarity">
    <text evidence="2">Belongs to the adenylyl cyclase class-3 family.</text>
</comment>
<evidence type="ECO:0000256" key="3">
    <source>
        <dbReference type="ARBA" id="ARBA00022475"/>
    </source>
</evidence>
<dbReference type="EnsemblBacteria" id="ACI20364">
    <property type="protein sequence ID" value="ACI20364"/>
    <property type="gene ID" value="THEYE_A2008"/>
</dbReference>
<dbReference type="InParanoid" id="B5YIS3"/>
<evidence type="ECO:0000256" key="2">
    <source>
        <dbReference type="ARBA" id="ARBA00005381"/>
    </source>
</evidence>
<dbReference type="GO" id="GO:0004016">
    <property type="term" value="F:adenylate cyclase activity"/>
    <property type="evidence" value="ECO:0000318"/>
    <property type="project" value="GO_Central"/>
</dbReference>
<evidence type="ECO:0000256" key="6">
    <source>
        <dbReference type="ARBA" id="ARBA00023136"/>
    </source>
</evidence>
<dbReference type="HOGENOM" id="CLU_000445_85_1_0"/>
<dbReference type="Gene3D" id="3.30.70.1230">
    <property type="entry name" value="Nucleotide cyclase"/>
    <property type="match status" value="1"/>
</dbReference>
<dbReference type="OrthoDB" id="9806735at2"/>
<dbReference type="SMART" id="SM00044">
    <property type="entry name" value="CYCc"/>
    <property type="match status" value="1"/>
</dbReference>
<dbReference type="SMART" id="SM01080">
    <property type="entry name" value="CHASE2"/>
    <property type="match status" value="1"/>
</dbReference>
<reference evidence="9 10" key="2">
    <citation type="journal article" date="2015" name="Genome Announc.">
        <title>Genome Sequence of the Sulfate-Reducing Thermophilic Bacterium Thermodesulfovibrio yellowstonii Strain DSM 11347T (Phylum Nitrospirae).</title>
        <authorList>
            <person name="Bhatnagar S."/>
            <person name="Badger J.H."/>
            <person name="Madupu R."/>
            <person name="Khouri H.M."/>
            <person name="O'Connor E.M."/>
            <person name="Robb F.T."/>
            <person name="Ward N.L."/>
            <person name="Eisen J.A."/>
        </authorList>
    </citation>
    <scope>NUCLEOTIDE SEQUENCE [LARGE SCALE GENOMIC DNA]</scope>
    <source>
        <strain evidence="10">ATCC 51303 / DSM 11347 / YP87</strain>
    </source>
</reference>
<reference evidence="10" key="1">
    <citation type="submission" date="2008-08" db="EMBL/GenBank/DDBJ databases">
        <title>The complete genome sequence of Thermodesulfovibrio yellowstonii strain ATCC 51303 / DSM 11347 / YP87.</title>
        <authorList>
            <person name="Dodson R.J."/>
            <person name="Durkin A.S."/>
            <person name="Wu M."/>
            <person name="Eisen J."/>
            <person name="Sutton G."/>
        </authorList>
    </citation>
    <scope>NUCLEOTIDE SEQUENCE [LARGE SCALE GENOMIC DNA]</scope>
    <source>
        <strain evidence="10">ATCC 51303 / DSM 11347 / YP87</strain>
    </source>
</reference>
<dbReference type="Pfam" id="PF05226">
    <property type="entry name" value="CHASE2"/>
    <property type="match status" value="1"/>
</dbReference>
<feature type="domain" description="Guanylate cyclase" evidence="8">
    <location>
        <begin position="446"/>
        <end position="579"/>
    </location>
</feature>
<dbReference type="eggNOG" id="COG2114">
    <property type="taxonomic scope" value="Bacteria"/>
</dbReference>
<dbReference type="EMBL" id="CP001147">
    <property type="protein sequence ID" value="ACI20364.1"/>
    <property type="molecule type" value="Genomic_DNA"/>
</dbReference>
<keyword evidence="5 7" id="KW-1133">Transmembrane helix</keyword>
<evidence type="ECO:0000259" key="8">
    <source>
        <dbReference type="PROSITE" id="PS50125"/>
    </source>
</evidence>
<keyword evidence="4 7" id="KW-0812">Transmembrane</keyword>
<organism evidence="9 10">
    <name type="scientific">Thermodesulfovibrio yellowstonii (strain ATCC 51303 / DSM 11347 / YP87)</name>
    <dbReference type="NCBI Taxonomy" id="289376"/>
    <lineage>
        <taxon>Bacteria</taxon>
        <taxon>Pseudomonadati</taxon>
        <taxon>Nitrospirota</taxon>
        <taxon>Thermodesulfovibrionia</taxon>
        <taxon>Thermodesulfovibrionales</taxon>
        <taxon>Thermodesulfovibrionaceae</taxon>
        <taxon>Thermodesulfovibrio</taxon>
    </lineage>
</organism>
<dbReference type="GO" id="GO:0006171">
    <property type="term" value="P:cAMP biosynthetic process"/>
    <property type="evidence" value="ECO:0000318"/>
    <property type="project" value="GO_Central"/>
</dbReference>
<dbReference type="GO" id="GO:0030313">
    <property type="term" value="C:cell envelope"/>
    <property type="evidence" value="ECO:0007669"/>
    <property type="project" value="UniProtKB-SubCell"/>
</dbReference>
<dbReference type="RefSeq" id="WP_012545101.1">
    <property type="nucleotide sequence ID" value="NC_011296.1"/>
</dbReference>
<dbReference type="eggNOG" id="COG4252">
    <property type="taxonomic scope" value="Bacteria"/>
</dbReference>
<dbReference type="InterPro" id="IPR001054">
    <property type="entry name" value="A/G_cyclase"/>
</dbReference>
<evidence type="ECO:0000256" key="1">
    <source>
        <dbReference type="ARBA" id="ARBA00004196"/>
    </source>
</evidence>
<dbReference type="Proteomes" id="UP000000718">
    <property type="component" value="Chromosome"/>
</dbReference>
<gene>
    <name evidence="9" type="ordered locus">THEYE_A2008</name>
</gene>
<feature type="transmembrane region" description="Helical" evidence="7">
    <location>
        <begin position="356"/>
        <end position="375"/>
    </location>
</feature>
<evidence type="ECO:0000313" key="9">
    <source>
        <dbReference type="EMBL" id="ACI20364.1"/>
    </source>
</evidence>
<evidence type="ECO:0000256" key="4">
    <source>
        <dbReference type="ARBA" id="ARBA00022692"/>
    </source>
</evidence>
<dbReference type="PATRIC" id="fig|289376.4.peg.1962"/>
<accession>B5YIS3</accession>